<feature type="compositionally biased region" description="Polar residues" evidence="1">
    <location>
        <begin position="1"/>
        <end position="11"/>
    </location>
</feature>
<dbReference type="Gene3D" id="3.40.50.300">
    <property type="entry name" value="P-loop containing nucleotide triphosphate hydrolases"/>
    <property type="match status" value="1"/>
</dbReference>
<dbReference type="OrthoDB" id="3785626at2759"/>
<keyword evidence="4" id="KW-1185">Reference proteome</keyword>
<dbReference type="STRING" id="303698.A0A1V6T3K9"/>
<reference evidence="4" key="1">
    <citation type="journal article" date="2017" name="Nat. Microbiol.">
        <title>Global analysis of biosynthetic gene clusters reveals vast potential of secondary metabolite production in Penicillium species.</title>
        <authorList>
            <person name="Nielsen J.C."/>
            <person name="Grijseels S."/>
            <person name="Prigent S."/>
            <person name="Ji B."/>
            <person name="Dainat J."/>
            <person name="Nielsen K.F."/>
            <person name="Frisvad J.C."/>
            <person name="Workman M."/>
            <person name="Nielsen J."/>
        </authorList>
    </citation>
    <scope>NUCLEOTIDE SEQUENCE [LARGE SCALE GENOMIC DNA]</scope>
    <source>
        <strain evidence="4">IBT 24891</strain>
    </source>
</reference>
<evidence type="ECO:0000256" key="1">
    <source>
        <dbReference type="SAM" id="MobiDB-lite"/>
    </source>
</evidence>
<feature type="domain" description="G" evidence="2">
    <location>
        <begin position="43"/>
        <end position="103"/>
    </location>
</feature>
<evidence type="ECO:0000313" key="3">
    <source>
        <dbReference type="EMBL" id="OQE20343.1"/>
    </source>
</evidence>
<feature type="region of interest" description="Disordered" evidence="1">
    <location>
        <begin position="1"/>
        <end position="21"/>
    </location>
</feature>
<dbReference type="CDD" id="cd00882">
    <property type="entry name" value="Ras_like_GTPase"/>
    <property type="match status" value="1"/>
</dbReference>
<protein>
    <recommendedName>
        <fullName evidence="2">G domain-containing protein</fullName>
    </recommendedName>
</protein>
<comment type="caution">
    <text evidence="3">The sequence shown here is derived from an EMBL/GenBank/DDBJ whole genome shotgun (WGS) entry which is preliminary data.</text>
</comment>
<organism evidence="3 4">
    <name type="scientific">Penicillium steckii</name>
    <dbReference type="NCBI Taxonomy" id="303698"/>
    <lineage>
        <taxon>Eukaryota</taxon>
        <taxon>Fungi</taxon>
        <taxon>Dikarya</taxon>
        <taxon>Ascomycota</taxon>
        <taxon>Pezizomycotina</taxon>
        <taxon>Eurotiomycetes</taxon>
        <taxon>Eurotiomycetidae</taxon>
        <taxon>Eurotiales</taxon>
        <taxon>Aspergillaceae</taxon>
        <taxon>Penicillium</taxon>
    </lineage>
</organism>
<dbReference type="Proteomes" id="UP000191285">
    <property type="component" value="Unassembled WGS sequence"/>
</dbReference>
<dbReference type="SUPFAM" id="SSF52540">
    <property type="entry name" value="P-loop containing nucleoside triphosphate hydrolases"/>
    <property type="match status" value="1"/>
</dbReference>
<gene>
    <name evidence="3" type="ORF">PENSTE_c013G04032</name>
</gene>
<sequence>MQKGEASSSWPERSKAADRHARMKRVTTTLLRFALERSGTKMILIIGHLRSGKSSLFESLTNSTGYSADGIDSVTKEWQIGKAIIESSLYLFVDTPGLDDPQISNCAILQEIARLLRMTRDSVSYAGILYVHPVNAPFSEEIKRGLLFLDAFCGRDYAPSITFVTTMWDLQNAKGIIRTNALVESLMTTKWASFMDRGSRIYHHGRRYDNGEPTLEVFDLETEAQARQRTARGRIAHLYPAGQVYAPPLIVEELRANTALEETTAGKFLGMKSMELIKAGTFRSNEPPPEGVDWLGYLFAVLKIPVDIVGSWAMSLWSLIDSLKSRLSSIMNPASIGISIHHLDSQCIEAVISLPGGIKVIVGYGETGPYWRPWSASDENQTGFAVVDDDFEVFVAEPGFDEEDSHGPEYAAFGRTFDSVLSDFQDDTFQQPEPQAQESTWSFCAVM</sequence>
<name>A0A1V6T3K9_9EURO</name>
<dbReference type="Pfam" id="PF01926">
    <property type="entry name" value="MMR_HSR1"/>
    <property type="match status" value="1"/>
</dbReference>
<dbReference type="GO" id="GO:0005525">
    <property type="term" value="F:GTP binding"/>
    <property type="evidence" value="ECO:0007669"/>
    <property type="project" value="InterPro"/>
</dbReference>
<dbReference type="AlphaFoldDB" id="A0A1V6T3K9"/>
<dbReference type="EMBL" id="MLKD01000013">
    <property type="protein sequence ID" value="OQE20343.1"/>
    <property type="molecule type" value="Genomic_DNA"/>
</dbReference>
<accession>A0A1V6T3K9</accession>
<dbReference type="InterPro" id="IPR006073">
    <property type="entry name" value="GTP-bd"/>
</dbReference>
<evidence type="ECO:0000259" key="2">
    <source>
        <dbReference type="Pfam" id="PF01926"/>
    </source>
</evidence>
<evidence type="ECO:0000313" key="4">
    <source>
        <dbReference type="Proteomes" id="UP000191285"/>
    </source>
</evidence>
<dbReference type="InterPro" id="IPR027417">
    <property type="entry name" value="P-loop_NTPase"/>
</dbReference>
<proteinExistence type="predicted"/>